<dbReference type="InterPro" id="IPR001128">
    <property type="entry name" value="Cyt_P450"/>
</dbReference>
<keyword evidence="5" id="KW-0560">Oxidoreductase</keyword>
<dbReference type="AlphaFoldDB" id="A0A915N1F1"/>
<evidence type="ECO:0000313" key="10">
    <source>
        <dbReference type="WBParaSite" id="scaffold7125_cov180.g11683"/>
    </source>
</evidence>
<dbReference type="PANTHER" id="PTHR24292">
    <property type="entry name" value="CYTOCHROME P450"/>
    <property type="match status" value="1"/>
</dbReference>
<evidence type="ECO:0000256" key="8">
    <source>
        <dbReference type="SAM" id="Coils"/>
    </source>
</evidence>
<evidence type="ECO:0000256" key="1">
    <source>
        <dbReference type="ARBA" id="ARBA00001971"/>
    </source>
</evidence>
<protein>
    <submittedName>
        <fullName evidence="10">Cytochrome P450</fullName>
    </submittedName>
</protein>
<dbReference type="SUPFAM" id="SSF48264">
    <property type="entry name" value="Cytochrome P450"/>
    <property type="match status" value="1"/>
</dbReference>
<dbReference type="GO" id="GO:0004497">
    <property type="term" value="F:monooxygenase activity"/>
    <property type="evidence" value="ECO:0007669"/>
    <property type="project" value="UniProtKB-KW"/>
</dbReference>
<comment type="similarity">
    <text evidence="2">Belongs to the cytochrome P450 family.</text>
</comment>
<keyword evidence="7" id="KW-0503">Monooxygenase</keyword>
<keyword evidence="6" id="KW-0408">Iron</keyword>
<dbReference type="GO" id="GO:0005506">
    <property type="term" value="F:iron ion binding"/>
    <property type="evidence" value="ECO:0007669"/>
    <property type="project" value="InterPro"/>
</dbReference>
<dbReference type="PANTHER" id="PTHR24292:SF54">
    <property type="entry name" value="CYP9F3-RELATED"/>
    <property type="match status" value="1"/>
</dbReference>
<dbReference type="GO" id="GO:0016705">
    <property type="term" value="F:oxidoreductase activity, acting on paired donors, with incorporation or reduction of molecular oxygen"/>
    <property type="evidence" value="ECO:0007669"/>
    <property type="project" value="InterPro"/>
</dbReference>
<dbReference type="InterPro" id="IPR036396">
    <property type="entry name" value="Cyt_P450_sf"/>
</dbReference>
<dbReference type="WBParaSite" id="scaffold7125_cov180.g11683">
    <property type="protein sequence ID" value="scaffold7125_cov180.g11683"/>
    <property type="gene ID" value="scaffold7125_cov180.g11683"/>
</dbReference>
<sequence>LCPIIGDVDTNKLIHLFFAKGKRWKRLRSTANPAFSISNLKRVMPIIDDSIKININLLKEAESSGKFVDLHEYFVELAFDIIVRIAMGQKESKQFKSEYCQMARDSVIQISNNIFDYLAFIFPWLGENILEPFVKATGKLRGDPILILMGNIYKAVKQRKEEKMKKNEREGEENEENLNNKKWVDFIDLFLESEAENNEVELKMSNGTYNKKEKVICVSM</sequence>
<proteinExistence type="inferred from homology"/>
<name>A0A915N1F1_MELJA</name>
<evidence type="ECO:0000256" key="2">
    <source>
        <dbReference type="ARBA" id="ARBA00010617"/>
    </source>
</evidence>
<accession>A0A915N1F1</accession>
<dbReference type="GO" id="GO:0020037">
    <property type="term" value="F:heme binding"/>
    <property type="evidence" value="ECO:0007669"/>
    <property type="project" value="InterPro"/>
</dbReference>
<keyword evidence="9" id="KW-1185">Reference proteome</keyword>
<evidence type="ECO:0000256" key="7">
    <source>
        <dbReference type="ARBA" id="ARBA00023033"/>
    </source>
</evidence>
<dbReference type="Pfam" id="PF00067">
    <property type="entry name" value="p450"/>
    <property type="match status" value="1"/>
</dbReference>
<dbReference type="Gene3D" id="1.10.630.10">
    <property type="entry name" value="Cytochrome P450"/>
    <property type="match status" value="1"/>
</dbReference>
<organism evidence="9 10">
    <name type="scientific">Meloidogyne javanica</name>
    <name type="common">Root-knot nematode worm</name>
    <dbReference type="NCBI Taxonomy" id="6303"/>
    <lineage>
        <taxon>Eukaryota</taxon>
        <taxon>Metazoa</taxon>
        <taxon>Ecdysozoa</taxon>
        <taxon>Nematoda</taxon>
        <taxon>Chromadorea</taxon>
        <taxon>Rhabditida</taxon>
        <taxon>Tylenchina</taxon>
        <taxon>Tylenchomorpha</taxon>
        <taxon>Tylenchoidea</taxon>
        <taxon>Meloidogynidae</taxon>
        <taxon>Meloidogyninae</taxon>
        <taxon>Meloidogyne</taxon>
        <taxon>Meloidogyne incognita group</taxon>
    </lineage>
</organism>
<evidence type="ECO:0000313" key="9">
    <source>
        <dbReference type="Proteomes" id="UP000887561"/>
    </source>
</evidence>
<keyword evidence="3" id="KW-0349">Heme</keyword>
<dbReference type="Proteomes" id="UP000887561">
    <property type="component" value="Unplaced"/>
</dbReference>
<evidence type="ECO:0000256" key="3">
    <source>
        <dbReference type="ARBA" id="ARBA00022617"/>
    </source>
</evidence>
<comment type="cofactor">
    <cofactor evidence="1">
        <name>heme</name>
        <dbReference type="ChEBI" id="CHEBI:30413"/>
    </cofactor>
</comment>
<keyword evidence="8" id="KW-0175">Coiled coil</keyword>
<keyword evidence="4" id="KW-0479">Metal-binding</keyword>
<feature type="coiled-coil region" evidence="8">
    <location>
        <begin position="153"/>
        <end position="181"/>
    </location>
</feature>
<dbReference type="InterPro" id="IPR050476">
    <property type="entry name" value="Insect_CytP450_Detox"/>
</dbReference>
<evidence type="ECO:0000256" key="6">
    <source>
        <dbReference type="ARBA" id="ARBA00023004"/>
    </source>
</evidence>
<evidence type="ECO:0000256" key="5">
    <source>
        <dbReference type="ARBA" id="ARBA00023002"/>
    </source>
</evidence>
<evidence type="ECO:0000256" key="4">
    <source>
        <dbReference type="ARBA" id="ARBA00022723"/>
    </source>
</evidence>
<reference evidence="10" key="1">
    <citation type="submission" date="2022-11" db="UniProtKB">
        <authorList>
            <consortium name="WormBaseParasite"/>
        </authorList>
    </citation>
    <scope>IDENTIFICATION</scope>
</reference>